<keyword evidence="2" id="KW-1185">Reference proteome</keyword>
<feature type="non-terminal residue" evidence="1">
    <location>
        <position position="1"/>
    </location>
</feature>
<accession>A0A9P7QBZ8</accession>
<sequence length="153" mass="16991">LRLLVRLEPDAPTWDKEAYAIRRAVAERSDIPLHRVPAATRTKTGWAIKPTDAPTRDLLLAKEASWSSTLGASKVDRHEVWHTYVVRNCPRRLLSLTGESIDVLEAAKEEVLTQTAWQPVDKPIAELQDASFAKRRSLVGATVSLSPILSSSE</sequence>
<comment type="caution">
    <text evidence="1">The sequence shown here is derived from an EMBL/GenBank/DDBJ whole genome shotgun (WGS) entry which is preliminary data.</text>
</comment>
<gene>
    <name evidence="1" type="ORF">E4U09_005334</name>
</gene>
<name>A0A9P7QBZ8_9HYPO</name>
<proteinExistence type="predicted"/>
<dbReference type="AlphaFoldDB" id="A0A9P7QBZ8"/>
<dbReference type="Proteomes" id="UP000707071">
    <property type="component" value="Unassembled WGS sequence"/>
</dbReference>
<dbReference type="EMBL" id="SRRH01000446">
    <property type="protein sequence ID" value="KAG6288810.1"/>
    <property type="molecule type" value="Genomic_DNA"/>
</dbReference>
<evidence type="ECO:0000313" key="2">
    <source>
        <dbReference type="Proteomes" id="UP000707071"/>
    </source>
</evidence>
<protein>
    <submittedName>
        <fullName evidence="1">Uncharacterized protein</fullName>
    </submittedName>
</protein>
<organism evidence="1 2">
    <name type="scientific">Claviceps aff. purpurea</name>
    <dbReference type="NCBI Taxonomy" id="1967640"/>
    <lineage>
        <taxon>Eukaryota</taxon>
        <taxon>Fungi</taxon>
        <taxon>Dikarya</taxon>
        <taxon>Ascomycota</taxon>
        <taxon>Pezizomycotina</taxon>
        <taxon>Sordariomycetes</taxon>
        <taxon>Hypocreomycetidae</taxon>
        <taxon>Hypocreales</taxon>
        <taxon>Clavicipitaceae</taxon>
        <taxon>Claviceps</taxon>
    </lineage>
</organism>
<reference evidence="1 2" key="1">
    <citation type="journal article" date="2020" name="bioRxiv">
        <title>Whole genome comparisons of ergot fungi reveals the divergence and evolution of species within the genus Claviceps are the result of varying mechanisms driving genome evolution and host range expansion.</title>
        <authorList>
            <person name="Wyka S.A."/>
            <person name="Mondo S.J."/>
            <person name="Liu M."/>
            <person name="Dettman J."/>
            <person name="Nalam V."/>
            <person name="Broders K.D."/>
        </authorList>
    </citation>
    <scope>NUCLEOTIDE SEQUENCE [LARGE SCALE GENOMIC DNA]</scope>
    <source>
        <strain evidence="1 2">Clav52</strain>
    </source>
</reference>
<evidence type="ECO:0000313" key="1">
    <source>
        <dbReference type="EMBL" id="KAG6288810.1"/>
    </source>
</evidence>